<evidence type="ECO:0000256" key="2">
    <source>
        <dbReference type="ARBA" id="ARBA00009177"/>
    </source>
</evidence>
<evidence type="ECO:0000256" key="5">
    <source>
        <dbReference type="ARBA" id="ARBA00022989"/>
    </source>
</evidence>
<dbReference type="PANTHER" id="PTHR31752">
    <property type="entry name" value="AUXIN EFFLUX CARRIER COMPONENT 1B-RELATED"/>
    <property type="match status" value="1"/>
</dbReference>
<evidence type="ECO:0000256" key="1">
    <source>
        <dbReference type="ARBA" id="ARBA00004141"/>
    </source>
</evidence>
<keyword evidence="5 7" id="KW-1133">Transmembrane helix</keyword>
<feature type="transmembrane region" description="Helical" evidence="7">
    <location>
        <begin position="216"/>
        <end position="243"/>
    </location>
</feature>
<gene>
    <name evidence="8" type="ORF">OEZ85_000795</name>
</gene>
<protein>
    <recommendedName>
        <fullName evidence="10">Auxin efflux carrier component</fullName>
    </recommendedName>
</protein>
<feature type="transmembrane region" description="Helical" evidence="7">
    <location>
        <begin position="27"/>
        <end position="45"/>
    </location>
</feature>
<evidence type="ECO:0000313" key="9">
    <source>
        <dbReference type="Proteomes" id="UP001244341"/>
    </source>
</evidence>
<dbReference type="InterPro" id="IPR051107">
    <property type="entry name" value="Auxin_Efflux_Carrier"/>
</dbReference>
<evidence type="ECO:0000256" key="6">
    <source>
        <dbReference type="ARBA" id="ARBA00023136"/>
    </source>
</evidence>
<keyword evidence="3" id="KW-0813">Transport</keyword>
<dbReference type="Gene3D" id="1.20.1530.20">
    <property type="match status" value="1"/>
</dbReference>
<feature type="transmembrane region" description="Helical" evidence="7">
    <location>
        <begin position="289"/>
        <end position="310"/>
    </location>
</feature>
<reference evidence="8 9" key="1">
    <citation type="submission" date="2023-05" db="EMBL/GenBank/DDBJ databases">
        <title>A 100% complete, gapless, phased diploid assembly of the Scenedesmus obliquus UTEX 3031 genome.</title>
        <authorList>
            <person name="Biondi T.C."/>
            <person name="Hanschen E.R."/>
            <person name="Kwon T."/>
            <person name="Eng W."/>
            <person name="Kruse C.P.S."/>
            <person name="Koehler S.I."/>
            <person name="Kunde Y."/>
            <person name="Gleasner C.D."/>
            <person name="You Mak K.T."/>
            <person name="Polle J."/>
            <person name="Hovde B.T."/>
            <person name="Starkenburg S.R."/>
        </authorList>
    </citation>
    <scope>NUCLEOTIDE SEQUENCE [LARGE SCALE GENOMIC DNA]</scope>
    <source>
        <strain evidence="8 9">DOE0152z</strain>
    </source>
</reference>
<comment type="similarity">
    <text evidence="2">Belongs to the auxin efflux carrier (TC 2.A.69.1) family.</text>
</comment>
<name>A0ABY8UJE7_TETOB</name>
<dbReference type="EMBL" id="CP126220">
    <property type="protein sequence ID" value="WIA21611.1"/>
    <property type="molecule type" value="Genomic_DNA"/>
</dbReference>
<evidence type="ECO:0000313" key="8">
    <source>
        <dbReference type="EMBL" id="WIA21611.1"/>
    </source>
</evidence>
<feature type="transmembrane region" description="Helical" evidence="7">
    <location>
        <begin position="89"/>
        <end position="108"/>
    </location>
</feature>
<proteinExistence type="inferred from homology"/>
<keyword evidence="4 7" id="KW-0812">Transmembrane</keyword>
<evidence type="ECO:0000256" key="7">
    <source>
        <dbReference type="SAM" id="Phobius"/>
    </source>
</evidence>
<keyword evidence="9" id="KW-1185">Reference proteome</keyword>
<dbReference type="PANTHER" id="PTHR31752:SF18">
    <property type="entry name" value="AUXIN EFFLUX CARRIER COMPONENT 1"/>
    <property type="match status" value="1"/>
</dbReference>
<dbReference type="Pfam" id="PF03547">
    <property type="entry name" value="Mem_trans"/>
    <property type="match status" value="1"/>
</dbReference>
<sequence length="355" mass="38546">MKSCFPAFVIHLLGIKADLQDAAAWRALGVFVLWVTLIQLGCFAWHKLHRQQGMQQLGVHCLLLTTNNTGFIGWPVLMATVGAKGAAMSMLLSVLLFVQLLPVAVACFEYQRFMEQGTGESHHGREQAADKVLPVSVQNTTVAAAAAAAPAAALQKPGHAAPTAATQFTHEFRYCFWSNADYVPSKLQSPLMWLNFLAIAISLSGLRRYLDPASPAALPALGFIDGLLNWFSSACIPVLLFANGVWMSDKQVFSKQGQLQVTQLLLLKLLLLPALMVALTLLCGMRDEYGLGLVLLSACPLAQLAFLMCHQYHTAAELATSLTIQGVLLMLPHMIALIKLCQLAQLYDVSMLNSA</sequence>
<dbReference type="Proteomes" id="UP001244341">
    <property type="component" value="Chromosome 13b"/>
</dbReference>
<dbReference type="InterPro" id="IPR004776">
    <property type="entry name" value="Mem_transp_PIN-like"/>
</dbReference>
<keyword evidence="6 7" id="KW-0472">Membrane</keyword>
<comment type="subcellular location">
    <subcellularLocation>
        <location evidence="1">Membrane</location>
        <topology evidence="1">Multi-pass membrane protein</topology>
    </subcellularLocation>
</comment>
<organism evidence="8 9">
    <name type="scientific">Tetradesmus obliquus</name>
    <name type="common">Green alga</name>
    <name type="synonym">Acutodesmus obliquus</name>
    <dbReference type="NCBI Taxonomy" id="3088"/>
    <lineage>
        <taxon>Eukaryota</taxon>
        <taxon>Viridiplantae</taxon>
        <taxon>Chlorophyta</taxon>
        <taxon>core chlorophytes</taxon>
        <taxon>Chlorophyceae</taxon>
        <taxon>CS clade</taxon>
        <taxon>Sphaeropleales</taxon>
        <taxon>Scenedesmaceae</taxon>
        <taxon>Tetradesmus</taxon>
    </lineage>
</organism>
<feature type="transmembrane region" description="Helical" evidence="7">
    <location>
        <begin position="264"/>
        <end position="283"/>
    </location>
</feature>
<dbReference type="InterPro" id="IPR038770">
    <property type="entry name" value="Na+/solute_symporter_sf"/>
</dbReference>
<feature type="transmembrane region" description="Helical" evidence="7">
    <location>
        <begin position="57"/>
        <end position="77"/>
    </location>
</feature>
<evidence type="ECO:0008006" key="10">
    <source>
        <dbReference type="Google" id="ProtNLM"/>
    </source>
</evidence>
<evidence type="ECO:0000256" key="4">
    <source>
        <dbReference type="ARBA" id="ARBA00022692"/>
    </source>
</evidence>
<evidence type="ECO:0000256" key="3">
    <source>
        <dbReference type="ARBA" id="ARBA00022448"/>
    </source>
</evidence>
<feature type="transmembrane region" description="Helical" evidence="7">
    <location>
        <begin position="322"/>
        <end position="347"/>
    </location>
</feature>
<accession>A0ABY8UJE7</accession>